<accession>A0ABD1IGP1</accession>
<feature type="compositionally biased region" description="Polar residues" evidence="1">
    <location>
        <begin position="37"/>
        <end position="48"/>
    </location>
</feature>
<evidence type="ECO:0000313" key="3">
    <source>
        <dbReference type="Proteomes" id="UP001567538"/>
    </source>
</evidence>
<gene>
    <name evidence="2" type="ORF">AAHA92_03297</name>
</gene>
<protein>
    <submittedName>
        <fullName evidence="2">Uncharacterized protein</fullName>
    </submittedName>
</protein>
<evidence type="ECO:0000313" key="2">
    <source>
        <dbReference type="EMBL" id="KAL1567870.1"/>
    </source>
</evidence>
<keyword evidence="3" id="KW-1185">Reference proteome</keyword>
<dbReference type="EMBL" id="JBEAFC010000002">
    <property type="protein sequence ID" value="KAL1567870.1"/>
    <property type="molecule type" value="Genomic_DNA"/>
</dbReference>
<reference evidence="2 3" key="1">
    <citation type="submission" date="2024-06" db="EMBL/GenBank/DDBJ databases">
        <title>A chromosome level genome sequence of Diviner's sage (Salvia divinorum).</title>
        <authorList>
            <person name="Ford S.A."/>
            <person name="Ro D.-K."/>
            <person name="Ness R.W."/>
            <person name="Phillips M.A."/>
        </authorList>
    </citation>
    <scope>NUCLEOTIDE SEQUENCE [LARGE SCALE GENOMIC DNA]</scope>
    <source>
        <strain evidence="2">SAF-2024a</strain>
        <tissue evidence="2">Leaf</tissue>
    </source>
</reference>
<name>A0ABD1IGP1_SALDI</name>
<feature type="compositionally biased region" description="Basic and acidic residues" evidence="1">
    <location>
        <begin position="66"/>
        <end position="76"/>
    </location>
</feature>
<evidence type="ECO:0000256" key="1">
    <source>
        <dbReference type="SAM" id="MobiDB-lite"/>
    </source>
</evidence>
<sequence>MEWDWGKNLIFEGEEVTEEEHETEQAATAPMDATADNELSANGDSSPTAVREEKKKETSLTLEFNRGGEQRGRQKECGGRLKFSNFAITTPLSYRTSV</sequence>
<dbReference type="AlphaFoldDB" id="A0ABD1IGP1"/>
<organism evidence="2 3">
    <name type="scientific">Salvia divinorum</name>
    <name type="common">Maria pastora</name>
    <name type="synonym">Diviner's sage</name>
    <dbReference type="NCBI Taxonomy" id="28513"/>
    <lineage>
        <taxon>Eukaryota</taxon>
        <taxon>Viridiplantae</taxon>
        <taxon>Streptophyta</taxon>
        <taxon>Embryophyta</taxon>
        <taxon>Tracheophyta</taxon>
        <taxon>Spermatophyta</taxon>
        <taxon>Magnoliopsida</taxon>
        <taxon>eudicotyledons</taxon>
        <taxon>Gunneridae</taxon>
        <taxon>Pentapetalae</taxon>
        <taxon>asterids</taxon>
        <taxon>lamiids</taxon>
        <taxon>Lamiales</taxon>
        <taxon>Lamiaceae</taxon>
        <taxon>Nepetoideae</taxon>
        <taxon>Mentheae</taxon>
        <taxon>Salviinae</taxon>
        <taxon>Salvia</taxon>
        <taxon>Salvia subgen. Calosphace</taxon>
    </lineage>
</organism>
<feature type="compositionally biased region" description="Acidic residues" evidence="1">
    <location>
        <begin position="12"/>
        <end position="22"/>
    </location>
</feature>
<proteinExistence type="predicted"/>
<dbReference type="Proteomes" id="UP001567538">
    <property type="component" value="Unassembled WGS sequence"/>
</dbReference>
<feature type="region of interest" description="Disordered" evidence="1">
    <location>
        <begin position="1"/>
        <end position="76"/>
    </location>
</feature>
<comment type="caution">
    <text evidence="2">The sequence shown here is derived from an EMBL/GenBank/DDBJ whole genome shotgun (WGS) entry which is preliminary data.</text>
</comment>